<feature type="signal peptide" evidence="1">
    <location>
        <begin position="1"/>
        <end position="17"/>
    </location>
</feature>
<gene>
    <name evidence="2" type="ORF">TW81_01615</name>
</gene>
<dbReference type="PATRIC" id="fig|579748.3.peg.333"/>
<keyword evidence="1" id="KW-0732">Signal</keyword>
<reference evidence="2 3" key="1">
    <citation type="journal article" date="2015" name="BMC Genomics">
        <title>Genome mining reveals unlocked bioactive potential of marine Gram-negative bacteria.</title>
        <authorList>
            <person name="Machado H."/>
            <person name="Sonnenschein E.C."/>
            <person name="Melchiorsen J."/>
            <person name="Gram L."/>
        </authorList>
    </citation>
    <scope>NUCLEOTIDE SEQUENCE [LARGE SCALE GENOMIC DNA]</scope>
    <source>
        <strain evidence="2 3">S2757</strain>
    </source>
</reference>
<keyword evidence="3" id="KW-1185">Reference proteome</keyword>
<accession>A0A0F4NSJ9</accession>
<sequence length="164" mass="18960">MRCLTLFTLLFSATLWANTLVLSGISDDELKLSIQSSWLHCEPQVWCSDELFYYRESFIAEARISPQKFSIQLFAEYSAHLLSQLQLHLRQDGFSLTSVNIEEMEFDVASALKEVSAPEADRDLVLFLNRYPPEAMRTIYWQNPNWEARLFSDGELVSLTVTPR</sequence>
<protein>
    <submittedName>
        <fullName evidence="2">Uncharacterized protein</fullName>
    </submittedName>
</protein>
<feature type="chain" id="PRO_5002473587" evidence="1">
    <location>
        <begin position="18"/>
        <end position="164"/>
    </location>
</feature>
<dbReference type="Proteomes" id="UP000033673">
    <property type="component" value="Unassembled WGS sequence"/>
</dbReference>
<name>A0A0F4NSJ9_9VIBR</name>
<comment type="caution">
    <text evidence="2">The sequence shown here is derived from an EMBL/GenBank/DDBJ whole genome shotgun (WGS) entry which is preliminary data.</text>
</comment>
<dbReference type="AlphaFoldDB" id="A0A0F4NSJ9"/>
<organism evidence="2 3">
    <name type="scientific">Vibrio galatheae</name>
    <dbReference type="NCBI Taxonomy" id="579748"/>
    <lineage>
        <taxon>Bacteria</taxon>
        <taxon>Pseudomonadati</taxon>
        <taxon>Pseudomonadota</taxon>
        <taxon>Gammaproteobacteria</taxon>
        <taxon>Vibrionales</taxon>
        <taxon>Vibrionaceae</taxon>
        <taxon>Vibrio</taxon>
    </lineage>
</organism>
<evidence type="ECO:0000313" key="2">
    <source>
        <dbReference type="EMBL" id="KJY85046.1"/>
    </source>
</evidence>
<dbReference type="EMBL" id="JXXV01000005">
    <property type="protein sequence ID" value="KJY85046.1"/>
    <property type="molecule type" value="Genomic_DNA"/>
</dbReference>
<evidence type="ECO:0000256" key="1">
    <source>
        <dbReference type="SAM" id="SignalP"/>
    </source>
</evidence>
<proteinExistence type="predicted"/>
<evidence type="ECO:0000313" key="3">
    <source>
        <dbReference type="Proteomes" id="UP000033673"/>
    </source>
</evidence>
<dbReference type="STRING" id="579748.TW81_01615"/>
<dbReference type="RefSeq" id="WP_204243970.1">
    <property type="nucleotide sequence ID" value="NZ_JXXV01000005.1"/>
</dbReference>